<sequence>MMTRREFIKVAGAGVLAVSCAGMLSGCDVVESLQDMDFVSVTIGEVKFMVGSSSYTPDGGGHRVNFGTDLLIRNKTKSKVTIPASDITGTYYCKIDGKDKTYPMKYDHDDIVAPVTPSNELPTEIGNFSLTTEAEIPANAVSQKVEFSIKYGGYKAIFAYSMTDNDWILPPKKEEIK</sequence>
<proteinExistence type="predicted"/>
<name>A0AAX1QLJ2_9FIRM</name>
<comment type="caution">
    <text evidence="1">The sequence shown here is derived from an EMBL/GenBank/DDBJ whole genome shotgun (WGS) entry which is preliminary data.</text>
</comment>
<dbReference type="AlphaFoldDB" id="A0AAX1QLJ2"/>
<dbReference type="EMBL" id="PRLA01000002">
    <property type="protein sequence ID" value="RAW51655.1"/>
    <property type="molecule type" value="Genomic_DNA"/>
</dbReference>
<gene>
    <name evidence="1" type="ORF">C4N27_04035</name>
</gene>
<reference evidence="1 2" key="1">
    <citation type="submission" date="2018-02" db="EMBL/GenBank/DDBJ databases">
        <title>Complete genome sequencing of Faecalibacterium prausnitzii strains isolated from the human gut.</title>
        <authorList>
            <person name="Fitzgerald B.C."/>
            <person name="Shkoporov A.N."/>
            <person name="Ross P.R."/>
            <person name="Hill C."/>
        </authorList>
    </citation>
    <scope>NUCLEOTIDE SEQUENCE [LARGE SCALE GENOMIC DNA]</scope>
    <source>
        <strain evidence="1 2">APC942/18-1</strain>
    </source>
</reference>
<evidence type="ECO:0000313" key="1">
    <source>
        <dbReference type="EMBL" id="RAW51655.1"/>
    </source>
</evidence>
<dbReference type="RefSeq" id="WP_158395785.1">
    <property type="nucleotide sequence ID" value="NZ_CP026548.1"/>
</dbReference>
<dbReference type="PROSITE" id="PS51257">
    <property type="entry name" value="PROKAR_LIPOPROTEIN"/>
    <property type="match status" value="1"/>
</dbReference>
<accession>A0AAX1QLJ2</accession>
<dbReference type="InterPro" id="IPR006311">
    <property type="entry name" value="TAT_signal"/>
</dbReference>
<evidence type="ECO:0008006" key="3">
    <source>
        <dbReference type="Google" id="ProtNLM"/>
    </source>
</evidence>
<organism evidence="1 2">
    <name type="scientific">Faecalibacterium prausnitzii</name>
    <dbReference type="NCBI Taxonomy" id="853"/>
    <lineage>
        <taxon>Bacteria</taxon>
        <taxon>Bacillati</taxon>
        <taxon>Bacillota</taxon>
        <taxon>Clostridia</taxon>
        <taxon>Eubacteriales</taxon>
        <taxon>Oscillospiraceae</taxon>
        <taxon>Faecalibacterium</taxon>
    </lineage>
</organism>
<evidence type="ECO:0000313" key="2">
    <source>
        <dbReference type="Proteomes" id="UP000250997"/>
    </source>
</evidence>
<dbReference type="Proteomes" id="UP000250997">
    <property type="component" value="Unassembled WGS sequence"/>
</dbReference>
<dbReference type="PROSITE" id="PS51318">
    <property type="entry name" value="TAT"/>
    <property type="match status" value="1"/>
</dbReference>
<protein>
    <recommendedName>
        <fullName evidence="3">Tat pathway signal sequence domain protein</fullName>
    </recommendedName>
</protein>